<sequence>MSRLSLNTATTKNITLAEAVALSADAGLTHIGLWRDRVAEAG</sequence>
<reference evidence="1 2" key="1">
    <citation type="journal article" date="2023" name="Int. J. Syst. Evol. Microbiol.">
        <title>Arthrobacter vasquezii sp. nov., isolated from a soil sample from Union Glacier, Antarctica.</title>
        <authorList>
            <person name="Valenzuela-Ibaceta F."/>
            <person name="Carrasco V."/>
            <person name="Lagos-Moraga S."/>
            <person name="Dietz-Vargas C."/>
            <person name="Navarro C.A."/>
            <person name="Perez-Donoso J.M."/>
        </authorList>
    </citation>
    <scope>NUCLEOTIDE SEQUENCE [LARGE SCALE GENOMIC DNA]</scope>
    <source>
        <strain evidence="1 2">EH-1B-1</strain>
    </source>
</reference>
<comment type="caution">
    <text evidence="1">The sequence shown here is derived from an EMBL/GenBank/DDBJ whole genome shotgun (WGS) entry which is preliminary data.</text>
</comment>
<dbReference type="Proteomes" id="UP001220456">
    <property type="component" value="Unassembled WGS sequence"/>
</dbReference>
<evidence type="ECO:0000313" key="1">
    <source>
        <dbReference type="EMBL" id="MDF9279662.1"/>
    </source>
</evidence>
<proteinExistence type="predicted"/>
<gene>
    <name evidence="1" type="ORF">P4U43_17915</name>
</gene>
<organism evidence="1 2">
    <name type="scientific">Arthrobacter vasquezii</name>
    <dbReference type="NCBI Taxonomy" id="2977629"/>
    <lineage>
        <taxon>Bacteria</taxon>
        <taxon>Bacillati</taxon>
        <taxon>Actinomycetota</taxon>
        <taxon>Actinomycetes</taxon>
        <taxon>Micrococcales</taxon>
        <taxon>Micrococcaceae</taxon>
        <taxon>Arthrobacter</taxon>
    </lineage>
</organism>
<keyword evidence="1" id="KW-0413">Isomerase</keyword>
<dbReference type="SUPFAM" id="SSF51658">
    <property type="entry name" value="Xylose isomerase-like"/>
    <property type="match status" value="1"/>
</dbReference>
<evidence type="ECO:0000313" key="2">
    <source>
        <dbReference type="Proteomes" id="UP001220456"/>
    </source>
</evidence>
<accession>A0ABT6CZW2</accession>
<name>A0ABT6CZW2_9MICC</name>
<feature type="non-terminal residue" evidence="1">
    <location>
        <position position="42"/>
    </location>
</feature>
<dbReference type="InterPro" id="IPR036237">
    <property type="entry name" value="Xyl_isomerase-like_sf"/>
</dbReference>
<dbReference type="EMBL" id="JAROKN010000127">
    <property type="protein sequence ID" value="MDF9279662.1"/>
    <property type="molecule type" value="Genomic_DNA"/>
</dbReference>
<dbReference type="GO" id="GO:0016853">
    <property type="term" value="F:isomerase activity"/>
    <property type="evidence" value="ECO:0007669"/>
    <property type="project" value="UniProtKB-KW"/>
</dbReference>
<keyword evidence="2" id="KW-1185">Reference proteome</keyword>
<protein>
    <submittedName>
        <fullName evidence="1">Sugar phosphate isomerase/epimerase</fullName>
    </submittedName>
</protein>